<organism evidence="2">
    <name type="scientific">uncultured Caudovirales phage</name>
    <dbReference type="NCBI Taxonomy" id="2100421"/>
    <lineage>
        <taxon>Viruses</taxon>
        <taxon>Duplodnaviria</taxon>
        <taxon>Heunggongvirae</taxon>
        <taxon>Uroviricota</taxon>
        <taxon>Caudoviricetes</taxon>
        <taxon>Peduoviridae</taxon>
        <taxon>Maltschvirus</taxon>
        <taxon>Maltschvirus maltsch</taxon>
    </lineage>
</organism>
<gene>
    <name evidence="2" type="ORF">UFOVP1360_29</name>
</gene>
<accession>A0A6J5S1Q9</accession>
<proteinExistence type="predicted"/>
<name>A0A6J5S1Q9_9CAUD</name>
<dbReference type="EMBL" id="LR797310">
    <property type="protein sequence ID" value="CAB4202014.1"/>
    <property type="molecule type" value="Genomic_DNA"/>
</dbReference>
<protein>
    <submittedName>
        <fullName evidence="2">Uncharacterized protein</fullName>
    </submittedName>
</protein>
<feature type="region of interest" description="Disordered" evidence="1">
    <location>
        <begin position="74"/>
        <end position="100"/>
    </location>
</feature>
<evidence type="ECO:0000313" key="2">
    <source>
        <dbReference type="EMBL" id="CAB4202014.1"/>
    </source>
</evidence>
<reference evidence="2" key="1">
    <citation type="submission" date="2020-05" db="EMBL/GenBank/DDBJ databases">
        <authorList>
            <person name="Chiriac C."/>
            <person name="Salcher M."/>
            <person name="Ghai R."/>
            <person name="Kavagutti S V."/>
        </authorList>
    </citation>
    <scope>NUCLEOTIDE SEQUENCE</scope>
</reference>
<sequence length="100" mass="10628">MGATDDNRIARTVALAGATGLTAAVVAATEAHEQRQRTAAAADLGGFTLAYVRITEKGGIEVMCPHHLEPRKLGTAYDRRPGANRGDIERARLTESEVGR</sequence>
<evidence type="ECO:0000256" key="1">
    <source>
        <dbReference type="SAM" id="MobiDB-lite"/>
    </source>
</evidence>